<evidence type="ECO:0000313" key="2">
    <source>
        <dbReference type="EMBL" id="RNA22534.1"/>
    </source>
</evidence>
<reference evidence="2 3" key="1">
    <citation type="journal article" date="2018" name="Sci. Rep.">
        <title>Genomic signatures of local adaptation to the degree of environmental predictability in rotifers.</title>
        <authorList>
            <person name="Franch-Gras L."/>
            <person name="Hahn C."/>
            <person name="Garcia-Roger E.M."/>
            <person name="Carmona M.J."/>
            <person name="Serra M."/>
            <person name="Gomez A."/>
        </authorList>
    </citation>
    <scope>NUCLEOTIDE SEQUENCE [LARGE SCALE GENOMIC DNA]</scope>
    <source>
        <strain evidence="2">HYR1</strain>
    </source>
</reference>
<name>A0A3M7RGF2_BRAPC</name>
<keyword evidence="3" id="KW-1185">Reference proteome</keyword>
<protein>
    <submittedName>
        <fullName evidence="2">Uncharacterized protein</fullName>
    </submittedName>
</protein>
<sequence>MKQQTVLVVLLIALVCIGQFEAKSSDCSCGWANGGRTCGSNDGSKCWKECCGKKKRSSVDNEEKSGKVLRRTAFIRNCQT</sequence>
<gene>
    <name evidence="2" type="ORF">BpHYR1_030179</name>
</gene>
<organism evidence="2 3">
    <name type="scientific">Brachionus plicatilis</name>
    <name type="common">Marine rotifer</name>
    <name type="synonym">Brachionus muelleri</name>
    <dbReference type="NCBI Taxonomy" id="10195"/>
    <lineage>
        <taxon>Eukaryota</taxon>
        <taxon>Metazoa</taxon>
        <taxon>Spiralia</taxon>
        <taxon>Gnathifera</taxon>
        <taxon>Rotifera</taxon>
        <taxon>Eurotatoria</taxon>
        <taxon>Monogononta</taxon>
        <taxon>Pseudotrocha</taxon>
        <taxon>Ploima</taxon>
        <taxon>Brachionidae</taxon>
        <taxon>Brachionus</taxon>
    </lineage>
</organism>
<feature type="chain" id="PRO_5017925262" evidence="1">
    <location>
        <begin position="23"/>
        <end position="80"/>
    </location>
</feature>
<accession>A0A3M7RGF2</accession>
<comment type="caution">
    <text evidence="2">The sequence shown here is derived from an EMBL/GenBank/DDBJ whole genome shotgun (WGS) entry which is preliminary data.</text>
</comment>
<evidence type="ECO:0000256" key="1">
    <source>
        <dbReference type="SAM" id="SignalP"/>
    </source>
</evidence>
<dbReference type="OrthoDB" id="10478811at2759"/>
<dbReference type="AlphaFoldDB" id="A0A3M7RGF2"/>
<keyword evidence="1" id="KW-0732">Signal</keyword>
<evidence type="ECO:0000313" key="3">
    <source>
        <dbReference type="Proteomes" id="UP000276133"/>
    </source>
</evidence>
<proteinExistence type="predicted"/>
<dbReference type="EMBL" id="REGN01003437">
    <property type="protein sequence ID" value="RNA22534.1"/>
    <property type="molecule type" value="Genomic_DNA"/>
</dbReference>
<dbReference type="Proteomes" id="UP000276133">
    <property type="component" value="Unassembled WGS sequence"/>
</dbReference>
<feature type="signal peptide" evidence="1">
    <location>
        <begin position="1"/>
        <end position="22"/>
    </location>
</feature>